<sequence>MAKNIVIFSDGTGQAGGINFDEARTNVYKLYRACRVGPDSPINPAEQVAFYDPGLGSAADGSQFKIGWMRWIYNLLSMATGLGITNNIIDCYAAIIRLYEDGDRIFLIGFSRGAYTVRSVAGVMSYCGIPRHLPESAPLQLDLKGSRALAEHAVKDVYQFCSSYDRSKIGRYLTFMMQTRDAIAAKFRSDHGCSATKDGVEQANVFPYFIGVFDTVAALGNKWLAPILIGAVPAIPFVLYYLGSALDPIFPAAGRVARDLGYFSVVVAILVYLKNYLKIAPSLPGYGFFKRLATLHLTRSKHRFYDTTLNVNVDYAKHAISIDEDRADFARVGWTPTAKKLNRRDDHDDLYFEQVWFPGVHADVGGGYIENEARLSDGAMNWMLAAASIVPNGLKHDGSVLGLWPNPSGPQHDEQAGSFFKKALRELPTDTTGVAQSPMHKSVYERFTNGPVLIFNQIGLYRPTNLRTHVDFAPYFGGGSNRPGPNPPKTCIADDIEAKWIAASCPGRI</sequence>
<feature type="domain" description="T6SS Phospholipase effector Tle1-like catalytic" evidence="1">
    <location>
        <begin position="3"/>
        <end position="221"/>
    </location>
</feature>
<dbReference type="InterPro" id="IPR029058">
    <property type="entry name" value="AB_hydrolase_fold"/>
</dbReference>
<dbReference type="PANTHER" id="PTHR33840">
    <property type="match status" value="1"/>
</dbReference>
<dbReference type="SUPFAM" id="SSF53474">
    <property type="entry name" value="alpha/beta-Hydrolases"/>
    <property type="match status" value="1"/>
</dbReference>
<dbReference type="PANTHER" id="PTHR33840:SF1">
    <property type="entry name" value="TLE1 PHOSPHOLIPASE DOMAIN-CONTAINING PROTEIN"/>
    <property type="match status" value="1"/>
</dbReference>
<name>A0A1M7TS90_9BRAD</name>
<protein>
    <submittedName>
        <fullName evidence="2">Uncharacterized protein, PA2063/DUF2235 family</fullName>
    </submittedName>
</protein>
<reference evidence="3" key="1">
    <citation type="submission" date="2016-11" db="EMBL/GenBank/DDBJ databases">
        <authorList>
            <person name="Varghese N."/>
            <person name="Submissions S."/>
        </authorList>
    </citation>
    <scope>NUCLEOTIDE SEQUENCE [LARGE SCALE GENOMIC DNA]</scope>
    <source>
        <strain evidence="3">GAS401</strain>
    </source>
</reference>
<dbReference type="OrthoDB" id="4378831at2"/>
<evidence type="ECO:0000313" key="3">
    <source>
        <dbReference type="Proteomes" id="UP000184096"/>
    </source>
</evidence>
<feature type="domain" description="T6SS Phospholipase effector Tle1-like catalytic" evidence="1">
    <location>
        <begin position="295"/>
        <end position="385"/>
    </location>
</feature>
<evidence type="ECO:0000259" key="1">
    <source>
        <dbReference type="Pfam" id="PF09994"/>
    </source>
</evidence>
<dbReference type="InterPro" id="IPR018712">
    <property type="entry name" value="Tle1-like_cat"/>
</dbReference>
<accession>A0A1M7TS90</accession>
<organism evidence="2 3">
    <name type="scientific">Bradyrhizobium erythrophlei</name>
    <dbReference type="NCBI Taxonomy" id="1437360"/>
    <lineage>
        <taxon>Bacteria</taxon>
        <taxon>Pseudomonadati</taxon>
        <taxon>Pseudomonadota</taxon>
        <taxon>Alphaproteobacteria</taxon>
        <taxon>Hyphomicrobiales</taxon>
        <taxon>Nitrobacteraceae</taxon>
        <taxon>Bradyrhizobium</taxon>
    </lineage>
</organism>
<dbReference type="RefSeq" id="WP_072818148.1">
    <property type="nucleotide sequence ID" value="NZ_LT670849.1"/>
</dbReference>
<proteinExistence type="predicted"/>
<dbReference type="AlphaFoldDB" id="A0A1M7TS90"/>
<evidence type="ECO:0000313" key="2">
    <source>
        <dbReference type="EMBL" id="SHN73546.1"/>
    </source>
</evidence>
<dbReference type="EMBL" id="LT670849">
    <property type="protein sequence ID" value="SHN73546.1"/>
    <property type="molecule type" value="Genomic_DNA"/>
</dbReference>
<gene>
    <name evidence="2" type="ORF">SAMN05444170_2506</name>
</gene>
<dbReference type="Proteomes" id="UP000184096">
    <property type="component" value="Chromosome I"/>
</dbReference>
<dbReference type="Pfam" id="PF09994">
    <property type="entry name" value="T6SS_Tle1-like_cat"/>
    <property type="match status" value="2"/>
</dbReference>
<keyword evidence="3" id="KW-1185">Reference proteome</keyword>